<evidence type="ECO:0000313" key="1">
    <source>
        <dbReference type="EMBL" id="KQK26714.1"/>
    </source>
</evidence>
<sequence length="226" mass="25648">MRNLLFFIGKNKKYLNSEKSLSSSLGVIILSLFLCSSFINAQQIENHSNTENVTVFLTNGASLYSTDEAFNSSVNINKGVSNNAEIAQQGNNTRQALDVSSRKEVIKKDFNHELKNAVNANQANEFKKVKQEIENHNERKESFPQIAFNDLPSTSQFFSGNSVSKNYIAPNHNGNDSFKLYVSNRDYFIKRALNYLHATQFTYYNNKSLDYCFSQVFSVRPPPVLV</sequence>
<comment type="caution">
    <text evidence="1">The sequence shown here is derived from an EMBL/GenBank/DDBJ whole genome shotgun (WGS) entry which is preliminary data.</text>
</comment>
<name>A0A0Q3SMU6_9FLAO</name>
<keyword evidence="2" id="KW-1185">Reference proteome</keyword>
<dbReference type="AlphaFoldDB" id="A0A0Q3SMU6"/>
<proteinExistence type="predicted"/>
<organism evidence="1 2">
    <name type="scientific">Chryseobacterium aquaticum</name>
    <dbReference type="NCBI Taxonomy" id="452084"/>
    <lineage>
        <taxon>Bacteria</taxon>
        <taxon>Pseudomonadati</taxon>
        <taxon>Bacteroidota</taxon>
        <taxon>Flavobacteriia</taxon>
        <taxon>Flavobacteriales</taxon>
        <taxon>Weeksellaceae</taxon>
        <taxon>Chryseobacterium group</taxon>
        <taxon>Chryseobacterium</taxon>
    </lineage>
</organism>
<protein>
    <submittedName>
        <fullName evidence="1">Uncharacterized protein</fullName>
    </submittedName>
</protein>
<evidence type="ECO:0000313" key="2">
    <source>
        <dbReference type="Proteomes" id="UP000051682"/>
    </source>
</evidence>
<accession>A0A0Q3SMU6</accession>
<dbReference type="STRING" id="452084.AR438_05580"/>
<dbReference type="Proteomes" id="UP000051682">
    <property type="component" value="Unassembled WGS sequence"/>
</dbReference>
<gene>
    <name evidence="1" type="ORF">AR438_05580</name>
</gene>
<dbReference type="EMBL" id="LLYZ01000003">
    <property type="protein sequence ID" value="KQK26714.1"/>
    <property type="molecule type" value="Genomic_DNA"/>
</dbReference>
<reference evidence="1 2" key="1">
    <citation type="submission" date="2015-10" db="EMBL/GenBank/DDBJ databases">
        <title>Chryseobacterium aquaticum genome.</title>
        <authorList>
            <person name="Newman J.D."/>
            <person name="Ferguson M.B."/>
            <person name="Miller J.R."/>
        </authorList>
    </citation>
    <scope>NUCLEOTIDE SEQUENCE [LARGE SCALE GENOMIC DNA]</scope>
    <source>
        <strain evidence="1 2">KCTC 12483</strain>
    </source>
</reference>